<evidence type="ECO:0000256" key="1">
    <source>
        <dbReference type="SAM" id="MobiDB-lite"/>
    </source>
</evidence>
<evidence type="ECO:0000313" key="2">
    <source>
        <dbReference type="EMBL" id="KAH7565982.1"/>
    </source>
</evidence>
<sequence>MRGSPGKGRGTRDRRGGSTESTRLGCYSASAAALRRLLIGLMQTPRRSSLSKRKAKFIEGDFDTYVKHNQQPYVWGGEPELLMASHVLK</sequence>
<dbReference type="Proteomes" id="UP000827721">
    <property type="component" value="Unassembled WGS sequence"/>
</dbReference>
<gene>
    <name evidence="2" type="ORF">JRO89_XS08G0053000</name>
</gene>
<keyword evidence="3" id="KW-1185">Reference proteome</keyword>
<proteinExistence type="predicted"/>
<comment type="caution">
    <text evidence="2">The sequence shown here is derived from an EMBL/GenBank/DDBJ whole genome shotgun (WGS) entry which is preliminary data.</text>
</comment>
<accession>A0ABQ8HNR6</accession>
<organism evidence="2 3">
    <name type="scientific">Xanthoceras sorbifolium</name>
    <dbReference type="NCBI Taxonomy" id="99658"/>
    <lineage>
        <taxon>Eukaryota</taxon>
        <taxon>Viridiplantae</taxon>
        <taxon>Streptophyta</taxon>
        <taxon>Embryophyta</taxon>
        <taxon>Tracheophyta</taxon>
        <taxon>Spermatophyta</taxon>
        <taxon>Magnoliopsida</taxon>
        <taxon>eudicotyledons</taxon>
        <taxon>Gunneridae</taxon>
        <taxon>Pentapetalae</taxon>
        <taxon>rosids</taxon>
        <taxon>malvids</taxon>
        <taxon>Sapindales</taxon>
        <taxon>Sapindaceae</taxon>
        <taxon>Xanthoceroideae</taxon>
        <taxon>Xanthoceras</taxon>
    </lineage>
</organism>
<protein>
    <submittedName>
        <fullName evidence="2">Uncharacterized protein</fullName>
    </submittedName>
</protein>
<reference evidence="2 3" key="1">
    <citation type="submission" date="2021-02" db="EMBL/GenBank/DDBJ databases">
        <title>Plant Genome Project.</title>
        <authorList>
            <person name="Zhang R.-G."/>
        </authorList>
    </citation>
    <scope>NUCLEOTIDE SEQUENCE [LARGE SCALE GENOMIC DNA]</scope>
    <source>
        <tissue evidence="2">Leaves</tissue>
    </source>
</reference>
<dbReference type="Gene3D" id="3.90.70.80">
    <property type="match status" value="1"/>
</dbReference>
<name>A0ABQ8HNR6_9ROSI</name>
<evidence type="ECO:0000313" key="3">
    <source>
        <dbReference type="Proteomes" id="UP000827721"/>
    </source>
</evidence>
<dbReference type="EMBL" id="JAFEMO010000008">
    <property type="protein sequence ID" value="KAH7565982.1"/>
    <property type="molecule type" value="Genomic_DNA"/>
</dbReference>
<feature type="region of interest" description="Disordered" evidence="1">
    <location>
        <begin position="1"/>
        <end position="23"/>
    </location>
</feature>